<evidence type="ECO:0000256" key="5">
    <source>
        <dbReference type="PROSITE-ProRule" id="PRU00723"/>
    </source>
</evidence>
<dbReference type="FunFam" id="4.10.1000.10:FF:000001">
    <property type="entry name" value="zinc finger CCCH domain-containing protein 15-like"/>
    <property type="match status" value="1"/>
</dbReference>
<comment type="subcellular location">
    <subcellularLocation>
        <location evidence="6">Nucleus</location>
    </subcellularLocation>
    <subcellularLocation>
        <location evidence="6">Cytoplasm</location>
    </subcellularLocation>
</comment>
<dbReference type="AlphaFoldDB" id="A0A9N7YD57"/>
<evidence type="ECO:0000256" key="7">
    <source>
        <dbReference type="SAM" id="MobiDB-lite"/>
    </source>
</evidence>
<dbReference type="Pfam" id="PF00642">
    <property type="entry name" value="zf-CCCH"/>
    <property type="match status" value="1"/>
</dbReference>
<dbReference type="SUPFAM" id="SSF90229">
    <property type="entry name" value="CCCH zinc finger"/>
    <property type="match status" value="1"/>
</dbReference>
<proteinExistence type="predicted"/>
<dbReference type="PANTHER" id="PTHR12547">
    <property type="entry name" value="CCCH ZINC FINGER/TIS11-RELATED"/>
    <property type="match status" value="1"/>
</dbReference>
<dbReference type="Gene3D" id="4.10.1000.10">
    <property type="entry name" value="Zinc finger, CCCH-type"/>
    <property type="match status" value="1"/>
</dbReference>
<dbReference type="GO" id="GO:0005737">
    <property type="term" value="C:cytoplasm"/>
    <property type="evidence" value="ECO:0007669"/>
    <property type="project" value="UniProtKB-SubCell"/>
</dbReference>
<feature type="zinc finger region" description="C3H1-type" evidence="5">
    <location>
        <begin position="25"/>
        <end position="53"/>
    </location>
</feature>
<keyword evidence="10" id="KW-1185">Reference proteome</keyword>
<dbReference type="GO" id="GO:0061158">
    <property type="term" value="P:3'-UTR-mediated mRNA destabilization"/>
    <property type="evidence" value="ECO:0007669"/>
    <property type="project" value="UniProtKB-UniRule"/>
</dbReference>
<evidence type="ECO:0000256" key="2">
    <source>
        <dbReference type="ARBA" id="ARBA00022737"/>
    </source>
</evidence>
<feature type="region of interest" description="Disordered" evidence="7">
    <location>
        <begin position="1"/>
        <end position="22"/>
    </location>
</feature>
<keyword evidence="6" id="KW-0539">Nucleus</keyword>
<dbReference type="PROSITE" id="PS50103">
    <property type="entry name" value="ZF_C3H1"/>
    <property type="match status" value="1"/>
</dbReference>
<feature type="region of interest" description="Disordered" evidence="7">
    <location>
        <begin position="80"/>
        <end position="176"/>
    </location>
</feature>
<feature type="compositionally biased region" description="Basic residues" evidence="7">
    <location>
        <begin position="88"/>
        <end position="102"/>
    </location>
</feature>
<sequence>MPTSSASGERGVQQQKAGSQINSTRYKTELCRPFEENGSCKYGEKCQFAHGYHELRSLSPPPEVQDGAVPLLPHHRLLPLRAPLSLHPQRRRAPARSGRQHQHAAGGAPVDPRAGRLQAERPPPPQHLGYSQRDRPKLHHSLSFSASPPTTGWSPRCWTAPRPDPAAPPHRLLLRP</sequence>
<feature type="domain" description="C3H1-type" evidence="8">
    <location>
        <begin position="25"/>
        <end position="53"/>
    </location>
</feature>
<evidence type="ECO:0000313" key="9">
    <source>
        <dbReference type="EMBL" id="CAB1421336.1"/>
    </source>
</evidence>
<keyword evidence="6" id="KW-0687">Ribonucleoprotein</keyword>
<dbReference type="GO" id="GO:0005634">
    <property type="term" value="C:nucleus"/>
    <property type="evidence" value="ECO:0007669"/>
    <property type="project" value="UniProtKB-SubCell"/>
</dbReference>
<name>A0A9N7YD57_PLEPL</name>
<keyword evidence="6" id="KW-0963">Cytoplasm</keyword>
<comment type="subunit">
    <text evidence="6">Associates with the cytoplasmic CCR4-NOT deadenylase complex to trigger ARE-containing mRNA deadenylation and decay processes.</text>
</comment>
<evidence type="ECO:0000256" key="1">
    <source>
        <dbReference type="ARBA" id="ARBA00022723"/>
    </source>
</evidence>
<dbReference type="GO" id="GO:0008270">
    <property type="term" value="F:zinc ion binding"/>
    <property type="evidence" value="ECO:0007669"/>
    <property type="project" value="UniProtKB-KW"/>
</dbReference>
<dbReference type="GO" id="GO:1900153">
    <property type="term" value="P:positive regulation of nuclear-transcribed mRNA catabolic process, deadenylation-dependent decay"/>
    <property type="evidence" value="ECO:0007669"/>
    <property type="project" value="UniProtKB-UniRule"/>
</dbReference>
<dbReference type="InterPro" id="IPR036855">
    <property type="entry name" value="Znf_CCCH_sf"/>
</dbReference>
<evidence type="ECO:0000256" key="3">
    <source>
        <dbReference type="ARBA" id="ARBA00022771"/>
    </source>
</evidence>
<dbReference type="Proteomes" id="UP001153269">
    <property type="component" value="Unassembled WGS sequence"/>
</dbReference>
<evidence type="ECO:0000313" key="10">
    <source>
        <dbReference type="Proteomes" id="UP001153269"/>
    </source>
</evidence>
<accession>A0A9N7YD57</accession>
<organism evidence="9 10">
    <name type="scientific">Pleuronectes platessa</name>
    <name type="common">European plaice</name>
    <dbReference type="NCBI Taxonomy" id="8262"/>
    <lineage>
        <taxon>Eukaryota</taxon>
        <taxon>Metazoa</taxon>
        <taxon>Chordata</taxon>
        <taxon>Craniata</taxon>
        <taxon>Vertebrata</taxon>
        <taxon>Euteleostomi</taxon>
        <taxon>Actinopterygii</taxon>
        <taxon>Neopterygii</taxon>
        <taxon>Teleostei</taxon>
        <taxon>Neoteleostei</taxon>
        <taxon>Acanthomorphata</taxon>
        <taxon>Carangaria</taxon>
        <taxon>Pleuronectiformes</taxon>
        <taxon>Pleuronectoidei</taxon>
        <taxon>Pleuronectidae</taxon>
        <taxon>Pleuronectes</taxon>
    </lineage>
</organism>
<evidence type="ECO:0000256" key="6">
    <source>
        <dbReference type="RuleBase" id="RU369014"/>
    </source>
</evidence>
<keyword evidence="1 5" id="KW-0479">Metal-binding</keyword>
<comment type="caution">
    <text evidence="9">The sequence shown here is derived from an EMBL/GenBank/DDBJ whole genome shotgun (WGS) entry which is preliminary data.</text>
</comment>
<dbReference type="EMBL" id="CADEAL010000518">
    <property type="protein sequence ID" value="CAB1421336.1"/>
    <property type="molecule type" value="Genomic_DNA"/>
</dbReference>
<evidence type="ECO:0000256" key="4">
    <source>
        <dbReference type="ARBA" id="ARBA00022833"/>
    </source>
</evidence>
<gene>
    <name evidence="9" type="ORF">PLEPLA_LOCUS9218</name>
</gene>
<comment type="function">
    <text evidence="6">Zinc-finger RNA-binding protein that destabilizes several cytoplasmic AU-rich element (ARE)-containing mRNA transcripts by promoting their poly(A) tail removal or deadenylation, and hence provide a mechanism for attenuating protein synthesis. Acts as a 3'-untranslated region (UTR) ARE mRNA-binding adapter protein to communicate signaling events to the mRNA decay machinery. Functions by recruiting the CCR4-NOT deadenylase complex and probably other components of the cytoplasmic RNA decay machinery to the bound ARE-containing mRNAs, and hence promotes ARE-mediated mRNA deadenylation and decay processes. Binds to 3'-UTR ARE of numerous mRNAs.</text>
</comment>
<dbReference type="GO" id="GO:0035925">
    <property type="term" value="F:mRNA 3'-UTR AU-rich region binding"/>
    <property type="evidence" value="ECO:0007669"/>
    <property type="project" value="UniProtKB-UniRule"/>
</dbReference>
<reference evidence="9" key="1">
    <citation type="submission" date="2020-03" db="EMBL/GenBank/DDBJ databases">
        <authorList>
            <person name="Weist P."/>
        </authorList>
    </citation>
    <scope>NUCLEOTIDE SEQUENCE</scope>
</reference>
<protein>
    <recommendedName>
        <fullName evidence="6">mRNA decay activator protein ZFP36</fullName>
    </recommendedName>
    <alternativeName>
        <fullName evidence="6">Zinc finger protein 36</fullName>
    </alternativeName>
</protein>
<keyword evidence="4 5" id="KW-0862">Zinc</keyword>
<dbReference type="GO" id="GO:1990904">
    <property type="term" value="C:ribonucleoprotein complex"/>
    <property type="evidence" value="ECO:0007669"/>
    <property type="project" value="UniProtKB-KW"/>
</dbReference>
<keyword evidence="2 6" id="KW-0677">Repeat</keyword>
<evidence type="ECO:0000259" key="8">
    <source>
        <dbReference type="PROSITE" id="PS50103"/>
    </source>
</evidence>
<dbReference type="SMART" id="SM00356">
    <property type="entry name" value="ZnF_C3H1"/>
    <property type="match status" value="1"/>
</dbReference>
<dbReference type="InterPro" id="IPR045877">
    <property type="entry name" value="ZFP36-like"/>
</dbReference>
<keyword evidence="3 5" id="KW-0863">Zinc-finger</keyword>
<dbReference type="InterPro" id="IPR000571">
    <property type="entry name" value="Znf_CCCH"/>
</dbReference>
<feature type="compositionally biased region" description="Polar residues" evidence="7">
    <location>
        <begin position="142"/>
        <end position="153"/>
    </location>
</feature>
<dbReference type="PANTHER" id="PTHR12547:SF174">
    <property type="entry name" value="MRNA DECAY ACTIVATOR PROTEIN ZFP36L2"/>
    <property type="match status" value="1"/>
</dbReference>